<dbReference type="Pfam" id="PF01627">
    <property type="entry name" value="Hpt"/>
    <property type="match status" value="1"/>
</dbReference>
<evidence type="ECO:0000259" key="2">
    <source>
        <dbReference type="Pfam" id="PF01627"/>
    </source>
</evidence>
<accession>A0A1F6H1K9</accession>
<dbReference type="Proteomes" id="UP000177583">
    <property type="component" value="Unassembled WGS sequence"/>
</dbReference>
<evidence type="ECO:0000313" key="3">
    <source>
        <dbReference type="EMBL" id="OGH04261.1"/>
    </source>
</evidence>
<sequence>MVPTKPELLKDIASAAERMGLDGEDLLGMLDEVLDDCIGKVEKLAQAASSGDAVQTSAIAHDIKGSTLNYGITAPSVIAKEIEAKKLEAAGRIPELKEVLLAIKAMDLAN</sequence>
<proteinExistence type="predicted"/>
<evidence type="ECO:0000313" key="4">
    <source>
        <dbReference type="Proteomes" id="UP000177583"/>
    </source>
</evidence>
<dbReference type="Gene3D" id="1.20.120.160">
    <property type="entry name" value="HPT domain"/>
    <property type="match status" value="1"/>
</dbReference>
<name>A0A1F6H1K9_9PROT</name>
<dbReference type="InterPro" id="IPR036641">
    <property type="entry name" value="HPT_dom_sf"/>
</dbReference>
<dbReference type="AlphaFoldDB" id="A0A1F6H1K9"/>
<dbReference type="GO" id="GO:0004672">
    <property type="term" value="F:protein kinase activity"/>
    <property type="evidence" value="ECO:0007669"/>
    <property type="project" value="UniProtKB-ARBA"/>
</dbReference>
<protein>
    <recommendedName>
        <fullName evidence="2">HPt domain-containing protein</fullName>
    </recommendedName>
</protein>
<dbReference type="EMBL" id="MFNF01000005">
    <property type="protein sequence ID" value="OGH04261.1"/>
    <property type="molecule type" value="Genomic_DNA"/>
</dbReference>
<feature type="domain" description="HPt" evidence="2">
    <location>
        <begin position="29"/>
        <end position="102"/>
    </location>
</feature>
<keyword evidence="1" id="KW-0902">Two-component regulatory system</keyword>
<dbReference type="GO" id="GO:0000160">
    <property type="term" value="P:phosphorelay signal transduction system"/>
    <property type="evidence" value="ECO:0007669"/>
    <property type="project" value="UniProtKB-KW"/>
</dbReference>
<organism evidence="3 4">
    <name type="scientific">Candidatus Lambdaproteobacteria bacterium RIFOXYD2_FULL_56_26</name>
    <dbReference type="NCBI Taxonomy" id="1817773"/>
    <lineage>
        <taxon>Bacteria</taxon>
        <taxon>Pseudomonadati</taxon>
        <taxon>Pseudomonadota</taxon>
        <taxon>Candidatus Lambdaproteobacteria</taxon>
    </lineage>
</organism>
<dbReference type="InterPro" id="IPR008207">
    <property type="entry name" value="Sig_transdc_His_kin_Hpt_dom"/>
</dbReference>
<dbReference type="SUPFAM" id="SSF47226">
    <property type="entry name" value="Histidine-containing phosphotransfer domain, HPT domain"/>
    <property type="match status" value="1"/>
</dbReference>
<reference evidence="3 4" key="1">
    <citation type="journal article" date="2016" name="Nat. Commun.">
        <title>Thousands of microbial genomes shed light on interconnected biogeochemical processes in an aquifer system.</title>
        <authorList>
            <person name="Anantharaman K."/>
            <person name="Brown C.T."/>
            <person name="Hug L.A."/>
            <person name="Sharon I."/>
            <person name="Castelle C.J."/>
            <person name="Probst A.J."/>
            <person name="Thomas B.C."/>
            <person name="Singh A."/>
            <person name="Wilkins M.J."/>
            <person name="Karaoz U."/>
            <person name="Brodie E.L."/>
            <person name="Williams K.H."/>
            <person name="Hubbard S.S."/>
            <person name="Banfield J.F."/>
        </authorList>
    </citation>
    <scope>NUCLEOTIDE SEQUENCE [LARGE SCALE GENOMIC DNA]</scope>
</reference>
<gene>
    <name evidence="3" type="ORF">A2557_10700</name>
</gene>
<evidence type="ECO:0000256" key="1">
    <source>
        <dbReference type="ARBA" id="ARBA00023012"/>
    </source>
</evidence>
<comment type="caution">
    <text evidence="3">The sequence shown here is derived from an EMBL/GenBank/DDBJ whole genome shotgun (WGS) entry which is preliminary data.</text>
</comment>